<accession>A0AA38FFU7</accession>
<proteinExistence type="predicted"/>
<sequence>MYRAHRQETRLVVLMMIGITYFALPDLEGGCLPRDLMGVLHEMVEEHTCYAWAPMYLVQLYRELWGYLRM</sequence>
<keyword evidence="1" id="KW-0732">Signal</keyword>
<feature type="non-terminal residue" evidence="2">
    <location>
        <position position="70"/>
    </location>
</feature>
<gene>
    <name evidence="2" type="ORF">KI387_012356</name>
</gene>
<feature type="signal peptide" evidence="1">
    <location>
        <begin position="1"/>
        <end position="23"/>
    </location>
</feature>
<dbReference type="Proteomes" id="UP000824469">
    <property type="component" value="Unassembled WGS sequence"/>
</dbReference>
<evidence type="ECO:0000256" key="1">
    <source>
        <dbReference type="SAM" id="SignalP"/>
    </source>
</evidence>
<comment type="caution">
    <text evidence="2">The sequence shown here is derived from an EMBL/GenBank/DDBJ whole genome shotgun (WGS) entry which is preliminary data.</text>
</comment>
<evidence type="ECO:0000313" key="2">
    <source>
        <dbReference type="EMBL" id="KAH9300773.1"/>
    </source>
</evidence>
<name>A0AA38FFU7_TAXCH</name>
<evidence type="ECO:0000313" key="3">
    <source>
        <dbReference type="Proteomes" id="UP000824469"/>
    </source>
</evidence>
<reference evidence="2 3" key="1">
    <citation type="journal article" date="2021" name="Nat. Plants">
        <title>The Taxus genome provides insights into paclitaxel biosynthesis.</title>
        <authorList>
            <person name="Xiong X."/>
            <person name="Gou J."/>
            <person name="Liao Q."/>
            <person name="Li Y."/>
            <person name="Zhou Q."/>
            <person name="Bi G."/>
            <person name="Li C."/>
            <person name="Du R."/>
            <person name="Wang X."/>
            <person name="Sun T."/>
            <person name="Guo L."/>
            <person name="Liang H."/>
            <person name="Lu P."/>
            <person name="Wu Y."/>
            <person name="Zhang Z."/>
            <person name="Ro D.K."/>
            <person name="Shang Y."/>
            <person name="Huang S."/>
            <person name="Yan J."/>
        </authorList>
    </citation>
    <scope>NUCLEOTIDE SEQUENCE [LARGE SCALE GENOMIC DNA]</scope>
    <source>
        <strain evidence="2">Ta-2019</strain>
    </source>
</reference>
<dbReference type="EMBL" id="JAHRHJ020000009">
    <property type="protein sequence ID" value="KAH9300773.1"/>
    <property type="molecule type" value="Genomic_DNA"/>
</dbReference>
<organism evidence="2 3">
    <name type="scientific">Taxus chinensis</name>
    <name type="common">Chinese yew</name>
    <name type="synonym">Taxus wallichiana var. chinensis</name>
    <dbReference type="NCBI Taxonomy" id="29808"/>
    <lineage>
        <taxon>Eukaryota</taxon>
        <taxon>Viridiplantae</taxon>
        <taxon>Streptophyta</taxon>
        <taxon>Embryophyta</taxon>
        <taxon>Tracheophyta</taxon>
        <taxon>Spermatophyta</taxon>
        <taxon>Pinopsida</taxon>
        <taxon>Pinidae</taxon>
        <taxon>Conifers II</taxon>
        <taxon>Cupressales</taxon>
        <taxon>Taxaceae</taxon>
        <taxon>Taxus</taxon>
    </lineage>
</organism>
<keyword evidence="3" id="KW-1185">Reference proteome</keyword>
<feature type="chain" id="PRO_5041465980" evidence="1">
    <location>
        <begin position="24"/>
        <end position="70"/>
    </location>
</feature>
<protein>
    <submittedName>
        <fullName evidence="2">Uncharacterized protein</fullName>
    </submittedName>
</protein>
<dbReference type="AlphaFoldDB" id="A0AA38FFU7"/>